<dbReference type="FunFam" id="3.20.180.20:FF:000003">
    <property type="entry name" value="Dynein heavy chain 12, axonemal"/>
    <property type="match status" value="1"/>
</dbReference>
<evidence type="ECO:0000256" key="10">
    <source>
        <dbReference type="ARBA" id="ARBA00023069"/>
    </source>
</evidence>
<evidence type="ECO:0000256" key="2">
    <source>
        <dbReference type="ARBA" id="ARBA00008887"/>
    </source>
</evidence>
<dbReference type="GO" id="GO:0005524">
    <property type="term" value="F:ATP binding"/>
    <property type="evidence" value="ECO:0007669"/>
    <property type="project" value="UniProtKB-KW"/>
</dbReference>
<name>A0AAW1V7R9_9CUCU</name>
<keyword evidence="9 14" id="KW-0175">Coiled coil</keyword>
<dbReference type="Gene3D" id="1.20.920.30">
    <property type="match status" value="1"/>
</dbReference>
<dbReference type="InterPro" id="IPR042228">
    <property type="entry name" value="Dynein_linker_3"/>
</dbReference>
<evidence type="ECO:0000259" key="15">
    <source>
        <dbReference type="SMART" id="SM00382"/>
    </source>
</evidence>
<evidence type="ECO:0000256" key="4">
    <source>
        <dbReference type="ARBA" id="ARBA00022701"/>
    </source>
</evidence>
<evidence type="ECO:0000313" key="17">
    <source>
        <dbReference type="Proteomes" id="UP001431783"/>
    </source>
</evidence>
<comment type="caution">
    <text evidence="16">The sequence shown here is derived from an EMBL/GenBank/DDBJ whole genome shotgun (WGS) entry which is preliminary data.</text>
</comment>
<dbReference type="FunFam" id="1.20.920.30:FF:000002">
    <property type="entry name" value="Dynein axonemal heavy chain 3"/>
    <property type="match status" value="1"/>
</dbReference>
<reference evidence="16 17" key="1">
    <citation type="submission" date="2023-03" db="EMBL/GenBank/DDBJ databases">
        <title>Genome insight into feeding habits of ladybird beetles.</title>
        <authorList>
            <person name="Li H.-S."/>
            <person name="Huang Y.-H."/>
            <person name="Pang H."/>
        </authorList>
    </citation>
    <scope>NUCLEOTIDE SEQUENCE [LARGE SCALE GENOMIC DNA]</scope>
    <source>
        <strain evidence="16">SYSU_2023b</strain>
        <tissue evidence="16">Whole body</tissue>
    </source>
</reference>
<dbReference type="InterPro" id="IPR042222">
    <property type="entry name" value="Dynein_2_N"/>
</dbReference>
<dbReference type="FunFam" id="1.20.140.100:FF:000004">
    <property type="entry name" value="Dynein axonemal heavy chain 6"/>
    <property type="match status" value="1"/>
</dbReference>
<dbReference type="GO" id="GO:0030286">
    <property type="term" value="C:dynein complex"/>
    <property type="evidence" value="ECO:0007669"/>
    <property type="project" value="UniProtKB-KW"/>
</dbReference>
<evidence type="ECO:0000256" key="3">
    <source>
        <dbReference type="ARBA" id="ARBA00022490"/>
    </source>
</evidence>
<dbReference type="InterPro" id="IPR041589">
    <property type="entry name" value="DNAH3_AAA_lid_1"/>
</dbReference>
<dbReference type="InterPro" id="IPR041466">
    <property type="entry name" value="Dynein_AAA5_ext"/>
</dbReference>
<dbReference type="Gene3D" id="1.20.140.100">
    <property type="entry name" value="Dynein heavy chain, N-terminal domain 2"/>
    <property type="match status" value="1"/>
</dbReference>
<evidence type="ECO:0000256" key="7">
    <source>
        <dbReference type="ARBA" id="ARBA00022840"/>
    </source>
</evidence>
<dbReference type="FunFam" id="1.10.287.2620:FF:000002">
    <property type="entry name" value="Dynein heavy chain 2, axonemal"/>
    <property type="match status" value="1"/>
</dbReference>
<dbReference type="Gene3D" id="1.20.58.1120">
    <property type="match status" value="1"/>
</dbReference>
<dbReference type="SUPFAM" id="SSF52540">
    <property type="entry name" value="P-loop containing nucleoside triphosphate hydrolases"/>
    <property type="match status" value="3"/>
</dbReference>
<keyword evidence="7" id="KW-0067">ATP-binding</keyword>
<dbReference type="Gene3D" id="3.20.180.20">
    <property type="entry name" value="Dynein heavy chain, N-terminal domain 2"/>
    <property type="match status" value="1"/>
</dbReference>
<evidence type="ECO:0000256" key="5">
    <source>
        <dbReference type="ARBA" id="ARBA00022737"/>
    </source>
</evidence>
<keyword evidence="8" id="KW-0243">Dynein</keyword>
<dbReference type="Pfam" id="PF12774">
    <property type="entry name" value="AAA_6"/>
    <property type="match status" value="1"/>
</dbReference>
<evidence type="ECO:0000256" key="13">
    <source>
        <dbReference type="ARBA" id="ARBA00023273"/>
    </source>
</evidence>
<dbReference type="FunFam" id="3.40.50.300:FF:001328">
    <property type="entry name" value="Dynein heavy chain 6, axonemal"/>
    <property type="match status" value="1"/>
</dbReference>
<dbReference type="Gene3D" id="3.40.50.300">
    <property type="entry name" value="P-loop containing nucleotide triphosphate hydrolases"/>
    <property type="match status" value="3"/>
</dbReference>
<keyword evidence="11" id="KW-0505">Motor protein</keyword>
<evidence type="ECO:0000256" key="12">
    <source>
        <dbReference type="ARBA" id="ARBA00023212"/>
    </source>
</evidence>
<dbReference type="FunFam" id="3.40.50.300:FF:000044">
    <property type="entry name" value="Dynein heavy chain 5, axonemal"/>
    <property type="match status" value="1"/>
</dbReference>
<dbReference type="FunFam" id="1.20.58.1120:FF:000001">
    <property type="entry name" value="dynein heavy chain 2, axonemal"/>
    <property type="match status" value="1"/>
</dbReference>
<dbReference type="SMART" id="SM00382">
    <property type="entry name" value="AAA"/>
    <property type="match status" value="2"/>
</dbReference>
<dbReference type="InterPro" id="IPR013602">
    <property type="entry name" value="Dynein_heavy_linker"/>
</dbReference>
<dbReference type="InterPro" id="IPR003593">
    <property type="entry name" value="AAA+_ATPase"/>
</dbReference>
<keyword evidence="6" id="KW-0547">Nucleotide-binding</keyword>
<dbReference type="Gene3D" id="1.10.8.710">
    <property type="match status" value="1"/>
</dbReference>
<evidence type="ECO:0000313" key="16">
    <source>
        <dbReference type="EMBL" id="KAK9888347.1"/>
    </source>
</evidence>
<dbReference type="Pfam" id="PF08393">
    <property type="entry name" value="DHC_N2"/>
    <property type="match status" value="1"/>
</dbReference>
<proteinExistence type="inferred from homology"/>
<keyword evidence="17" id="KW-1185">Reference proteome</keyword>
<dbReference type="GO" id="GO:0051959">
    <property type="term" value="F:dynein light intermediate chain binding"/>
    <property type="evidence" value="ECO:0007669"/>
    <property type="project" value="InterPro"/>
</dbReference>
<dbReference type="Pfam" id="PF12775">
    <property type="entry name" value="AAA_7"/>
    <property type="match status" value="1"/>
</dbReference>
<keyword evidence="5" id="KW-0677">Repeat</keyword>
<comment type="subcellular location">
    <subcellularLocation>
        <location evidence="1">Cytoplasm</location>
        <location evidence="1">Cytoskeleton</location>
        <location evidence="1">Cilium axoneme</location>
    </subcellularLocation>
</comment>
<evidence type="ECO:0000256" key="1">
    <source>
        <dbReference type="ARBA" id="ARBA00004430"/>
    </source>
</evidence>
<evidence type="ECO:0000256" key="8">
    <source>
        <dbReference type="ARBA" id="ARBA00023017"/>
    </source>
</evidence>
<dbReference type="Gene3D" id="1.10.472.130">
    <property type="match status" value="1"/>
</dbReference>
<dbReference type="CDD" id="cd00009">
    <property type="entry name" value="AAA"/>
    <property type="match status" value="1"/>
</dbReference>
<feature type="coiled-coil region" evidence="14">
    <location>
        <begin position="554"/>
        <end position="588"/>
    </location>
</feature>
<dbReference type="GO" id="GO:0045505">
    <property type="term" value="F:dynein intermediate chain binding"/>
    <property type="evidence" value="ECO:0007669"/>
    <property type="project" value="InterPro"/>
</dbReference>
<dbReference type="Pfam" id="PF17852">
    <property type="entry name" value="Dynein_AAA_lid"/>
    <property type="match status" value="1"/>
</dbReference>
<feature type="domain" description="AAA+ ATPase" evidence="15">
    <location>
        <begin position="1791"/>
        <end position="1944"/>
    </location>
</feature>
<dbReference type="EMBL" id="JARQZJ010000121">
    <property type="protein sequence ID" value="KAK9888347.1"/>
    <property type="molecule type" value="Genomic_DNA"/>
</dbReference>
<evidence type="ECO:0000256" key="14">
    <source>
        <dbReference type="SAM" id="Coils"/>
    </source>
</evidence>
<evidence type="ECO:0000256" key="9">
    <source>
        <dbReference type="ARBA" id="ARBA00023054"/>
    </source>
</evidence>
<dbReference type="InterPro" id="IPR027417">
    <property type="entry name" value="P-loop_NTPase"/>
</dbReference>
<evidence type="ECO:0000256" key="11">
    <source>
        <dbReference type="ARBA" id="ARBA00023175"/>
    </source>
</evidence>
<dbReference type="Proteomes" id="UP001431783">
    <property type="component" value="Unassembled WGS sequence"/>
</dbReference>
<sequence>MEYIENAKQRIPERYKMLRGYKSIIEGHKTEILKDFNEHMRLNLLRYILKDPAEHKRLQIHTFPAFWPILQIRAPIPWHTNKVLANHMMQAHFYLGNIIAIKIRNLWFERFENILVVTEESLQETQQFPLEPKVFEQTIYNLCQRVREKIEKDLIPSCADIFLEYKWAWKQYIPMRPVESVELVERFFMCINNLLSMFIRNMIVKSIKHFVDYIVQYKDGNDYGEEYQDLALIHMPIITVKAKAHVGSNDIYLEPSLQEIKDMFKAVFNQFISINTNILRIENIMFPEFAKRESYLVAIHEDDEVVVDMLDRAMGIFDSNIVGPMNYLKIYDDFLYILNGDAEKELEEFFALEPFPYLKDFSKKIRGYEKKKNEIIDLRRNIPLNMINLDCSILNETLYNIVDALRMHIVKYFVDETHNTNRKICDKFDEISTNVSIQTTTVAELVDLYNYIIESRDVTMYNLREQIRRSVENIMFLMDHAHLPTEEINLNCRTFLWPKDMEVVIELAIQRVNMKRDQAEVSLKSKRAIFDNKLLKHEKMVQAFRKKDPAILTMEEMEENTLLVEEIVQKLQEDKKEAENINEEEQLLDFDPSPFLNLQKMLTIIEPFDKLWHTVYDFHLKYDLWYYGHFMGLDAEEVTEYVENTWRVLYKLAKALVDNPGAKRVAEIVRAKVEKFKQFLPVLSTVCNKGLQARHWEMISEIVGVPLVITPESTLNEMIEAGLPKFSAKLEEISAAATKEYALEKNLKKMKEEWTDIRFDCVPYRETGVHILSAVDDIQVLMDDHILKAQTMRGSPYVKAFEHEMQAWEEKLLSMQDILEAWLQNQGTWMYLEPIFSSEDIMRQMPTEARNFKTVDRMWRAVMANTIQDTRVLVATDYKQMLQILRNNNRLLDEIQKGLNDYLEKKRLYFPRFFFLSNDELLEILSETKDPLRVQPHLKKCFEGIYLLEFTPDEEVIGMISAEKEVVPLSGKIIPADAKGMVEKWLVQVEHLMVQSLKDITRDSLTAYPTMDRSEWIVSWPGQIIQCVNSIQWTADVTESIENKRLNQQVERCTEQIEQSVKMVQGKLDEGSRITVEALIVIDVHARDIVKELAERNIQSTADFTWISQLRYYWREMTVSVCMITTEVMYGFEYLGNFGRLVVTPLTDRCYRTLMGALKLNLGGAPEGPAGTGKTETCKDLAKAVAKKCVVFNCSDGLDYKALGKFFKGLAQAGAWACFDEFNRIELEVLSVVAQQILSIQMAIAAKLKKFVFEGTEITLDPTCTVFITMNPGYAGRQELPDNLKVLFRTVAMMVPDYALIGEISLYSFGFVDAGSLAQKIVHTYKLCSEQLSSQNHYDYGMRAVKSVLLAAGALKKAYPQSLESQLVLRAIIDVNLPKFLAQDVPLFEGIFSDLFPGVEIPKFERGDLINHLKKELIRKNLQPTPWFVEKVMQIYEMILVRHGLMIVGRPMGGKTMAYQSLGDALGVLNQDKSSKLKESKVIYRIINPKAISMGQLYGQFDPASHEWTDGVLANTFREYANSTSSDRKWIMFDGPVDAVWIENMNTVLDDNKKLCLMSGEIIQMTNKMNMIFEPADLEQASPATVSRCGMIYMEPQLLGWEPFKVSYLNTLAKNLLVEQLEILDEIIDWVVPPSLKHITKKCKRFVETSDIHLFYTFTRLFTCMLAGEQQVSTIWLQSVFLFCIVWGLGSTLTADGQKSFDVFFRKLLNGDNKDYPKPKSFKLTKNQIFPDRFIIFEWIYEKKNNGQWTLWVDTVEKIQQIPANAKVSELIITTNECCLQRFFLKMCMGKEIPILFVGPTGTGKTAVVLDHLINLSKEKFLPNVINFSARTTSTMTQEMVMAKLDKRRRGVYGPSMGKKCVLFVDDVGMPQKEQWGAQPPIELLRQWINHGHWFGKDTSMLHIVDVMFVGAMGPPGGGRNEITDRFLRHNVIICIDAFDDNTLTKIFTTIMEWHLAKGYEDPIARLSKFCVSATMEVFREATIKFLPTPAKSHYTFSLRDFSRVINGLLLTPPAQMADPDKFIRLWIHESYRVFHDRLIDEEDRNTHFGIVKHACYENFRQHMDKVCADLVPEDEQIAPQHIRKLFFGKLSLSRRNYKNL</sequence>
<dbReference type="Pfam" id="PF17857">
    <property type="entry name" value="AAA_lid_1"/>
    <property type="match status" value="1"/>
</dbReference>
<keyword evidence="3" id="KW-0963">Cytoplasm</keyword>
<gene>
    <name evidence="16" type="ORF">WA026_000602</name>
</gene>
<dbReference type="InterPro" id="IPR043157">
    <property type="entry name" value="Dynein_AAA1S"/>
</dbReference>
<dbReference type="InterPro" id="IPR026983">
    <property type="entry name" value="DHC"/>
</dbReference>
<dbReference type="Gene3D" id="1.10.287.2620">
    <property type="match status" value="1"/>
</dbReference>
<dbReference type="GO" id="GO:0007018">
    <property type="term" value="P:microtubule-based movement"/>
    <property type="evidence" value="ECO:0007669"/>
    <property type="project" value="InterPro"/>
</dbReference>
<dbReference type="PANTHER" id="PTHR45703:SF1">
    <property type="entry name" value="DYNEINS HEAVY CHAIN"/>
    <property type="match status" value="1"/>
</dbReference>
<protein>
    <recommendedName>
        <fullName evidence="15">AAA+ ATPase domain-containing protein</fullName>
    </recommendedName>
</protein>
<dbReference type="GO" id="GO:0005874">
    <property type="term" value="C:microtubule"/>
    <property type="evidence" value="ECO:0007669"/>
    <property type="project" value="UniProtKB-KW"/>
</dbReference>
<dbReference type="FunFam" id="1.10.8.710:FF:000004">
    <property type="entry name" value="Dynein axonemal heavy chain 6"/>
    <property type="match status" value="1"/>
</dbReference>
<keyword evidence="4" id="KW-0493">Microtubule</keyword>
<dbReference type="InterPro" id="IPR035699">
    <property type="entry name" value="AAA_6"/>
</dbReference>
<evidence type="ECO:0000256" key="6">
    <source>
        <dbReference type="ARBA" id="ARBA00022741"/>
    </source>
</evidence>
<keyword evidence="10" id="KW-0969">Cilium</keyword>
<feature type="domain" description="AAA+ ATPase" evidence="15">
    <location>
        <begin position="1160"/>
        <end position="1299"/>
    </location>
</feature>
<accession>A0AAW1V7R9</accession>
<organism evidence="16 17">
    <name type="scientific">Henosepilachna vigintioctopunctata</name>
    <dbReference type="NCBI Taxonomy" id="420089"/>
    <lineage>
        <taxon>Eukaryota</taxon>
        <taxon>Metazoa</taxon>
        <taxon>Ecdysozoa</taxon>
        <taxon>Arthropoda</taxon>
        <taxon>Hexapoda</taxon>
        <taxon>Insecta</taxon>
        <taxon>Pterygota</taxon>
        <taxon>Neoptera</taxon>
        <taxon>Endopterygota</taxon>
        <taxon>Coleoptera</taxon>
        <taxon>Polyphaga</taxon>
        <taxon>Cucujiformia</taxon>
        <taxon>Coccinelloidea</taxon>
        <taxon>Coccinellidae</taxon>
        <taxon>Epilachninae</taxon>
        <taxon>Epilachnini</taxon>
        <taxon>Henosepilachna</taxon>
    </lineage>
</organism>
<dbReference type="GO" id="GO:0005930">
    <property type="term" value="C:axoneme"/>
    <property type="evidence" value="ECO:0007669"/>
    <property type="project" value="UniProtKB-SubCell"/>
</dbReference>
<keyword evidence="12" id="KW-0206">Cytoskeleton</keyword>
<comment type="similarity">
    <text evidence="2">Belongs to the dynein heavy chain family.</text>
</comment>
<dbReference type="PANTHER" id="PTHR45703">
    <property type="entry name" value="DYNEIN HEAVY CHAIN"/>
    <property type="match status" value="1"/>
</dbReference>
<keyword evidence="13" id="KW-0966">Cell projection</keyword>